<reference evidence="1 2" key="1">
    <citation type="submission" date="2018-06" db="EMBL/GenBank/DDBJ databases">
        <title>Isolation of heavy metals resistant Paenibacillus silvae NC2 from Gold-Copper mine in ZiJin, China.</title>
        <authorList>
            <person name="Xu J."/>
            <person name="Mazhar H.S."/>
            <person name="Rensing C."/>
        </authorList>
    </citation>
    <scope>NUCLEOTIDE SEQUENCE [LARGE SCALE GENOMIC DNA]</scope>
    <source>
        <strain evidence="1 2">NC2</strain>
    </source>
</reference>
<sequence>MAYGKYPGPGMVQEQEFREVLASTDLQAKLPGGILLEKGQGILVKGTIIGKKTTSGKCVAYDSSASDGSQTALCILDNDADTTDTDIPASAWIAGIFDSTKLTGLDDVAKASLKLCYFV</sequence>
<gene>
    <name evidence="1" type="ORF">DN757_19125</name>
</gene>
<dbReference type="AlphaFoldDB" id="A0A2W6NDT1"/>
<evidence type="ECO:0000313" key="1">
    <source>
        <dbReference type="EMBL" id="PZT54144.1"/>
    </source>
</evidence>
<dbReference type="RefSeq" id="WP_111271788.1">
    <property type="nucleotide sequence ID" value="NZ_QKWW01000055.1"/>
</dbReference>
<evidence type="ECO:0000313" key="2">
    <source>
        <dbReference type="Proteomes" id="UP000249204"/>
    </source>
</evidence>
<dbReference type="Gene3D" id="2.40.300.10">
    <property type="entry name" value="Head decoration protein D"/>
    <property type="match status" value="1"/>
</dbReference>
<dbReference type="EMBL" id="QKWW01000055">
    <property type="protein sequence ID" value="PZT54144.1"/>
    <property type="molecule type" value="Genomic_DNA"/>
</dbReference>
<dbReference type="Proteomes" id="UP000249204">
    <property type="component" value="Unassembled WGS sequence"/>
</dbReference>
<dbReference type="Pfam" id="PF02924">
    <property type="entry name" value="HDPD"/>
    <property type="match status" value="1"/>
</dbReference>
<dbReference type="InterPro" id="IPR004195">
    <property type="entry name" value="Head_decoration_D"/>
</dbReference>
<proteinExistence type="predicted"/>
<name>A0A2W6NDT1_9BACL</name>
<organism evidence="1 2">
    <name type="scientific">Paenibacillus silvae</name>
    <dbReference type="NCBI Taxonomy" id="1325358"/>
    <lineage>
        <taxon>Bacteria</taxon>
        <taxon>Bacillati</taxon>
        <taxon>Bacillota</taxon>
        <taxon>Bacilli</taxon>
        <taxon>Bacillales</taxon>
        <taxon>Paenibacillaceae</taxon>
        <taxon>Paenibacillus</taxon>
    </lineage>
</organism>
<protein>
    <submittedName>
        <fullName evidence="1">Head decoration protein</fullName>
    </submittedName>
</protein>
<accession>A0A2W6NDT1</accession>
<comment type="caution">
    <text evidence="1">The sequence shown here is derived from an EMBL/GenBank/DDBJ whole genome shotgun (WGS) entry which is preliminary data.</text>
</comment>